<dbReference type="Pfam" id="PF13231">
    <property type="entry name" value="PMT_2"/>
    <property type="match status" value="1"/>
</dbReference>
<evidence type="ECO:0000256" key="6">
    <source>
        <dbReference type="ARBA" id="ARBA00022989"/>
    </source>
</evidence>
<keyword evidence="5 8" id="KW-0812">Transmembrane</keyword>
<dbReference type="PANTHER" id="PTHR33908:SF11">
    <property type="entry name" value="MEMBRANE PROTEIN"/>
    <property type="match status" value="1"/>
</dbReference>
<dbReference type="EMBL" id="JAMFMA010000002">
    <property type="protein sequence ID" value="MCL6274004.1"/>
    <property type="molecule type" value="Genomic_DNA"/>
</dbReference>
<feature type="transmembrane region" description="Helical" evidence="8">
    <location>
        <begin position="339"/>
        <end position="356"/>
    </location>
</feature>
<organism evidence="10 11">
    <name type="scientific">Flagellimonas spongiicola</name>
    <dbReference type="NCBI Taxonomy" id="2942208"/>
    <lineage>
        <taxon>Bacteria</taxon>
        <taxon>Pseudomonadati</taxon>
        <taxon>Bacteroidota</taxon>
        <taxon>Flavobacteriia</taxon>
        <taxon>Flavobacteriales</taxon>
        <taxon>Flavobacteriaceae</taxon>
        <taxon>Flagellimonas</taxon>
    </lineage>
</organism>
<feature type="transmembrane region" description="Helical" evidence="8">
    <location>
        <begin position="287"/>
        <end position="305"/>
    </location>
</feature>
<feature type="transmembrane region" description="Helical" evidence="8">
    <location>
        <begin position="163"/>
        <end position="179"/>
    </location>
</feature>
<feature type="transmembrane region" description="Helical" evidence="8">
    <location>
        <begin position="118"/>
        <end position="135"/>
    </location>
</feature>
<comment type="subcellular location">
    <subcellularLocation>
        <location evidence="1">Cell membrane</location>
        <topology evidence="1">Multi-pass membrane protein</topology>
    </subcellularLocation>
</comment>
<dbReference type="InterPro" id="IPR038731">
    <property type="entry name" value="RgtA/B/C-like"/>
</dbReference>
<feature type="domain" description="Glycosyltransferase RgtA/B/C/D-like" evidence="9">
    <location>
        <begin position="70"/>
        <end position="221"/>
    </location>
</feature>
<feature type="transmembrane region" description="Helical" evidence="8">
    <location>
        <begin position="21"/>
        <end position="38"/>
    </location>
</feature>
<dbReference type="RefSeq" id="WP_249657193.1">
    <property type="nucleotide sequence ID" value="NZ_JAMFMA010000002.1"/>
</dbReference>
<keyword evidence="11" id="KW-1185">Reference proteome</keyword>
<dbReference type="InterPro" id="IPR050297">
    <property type="entry name" value="LipidA_mod_glycosyltrf_83"/>
</dbReference>
<accession>A0ABT0PRJ3</accession>
<reference evidence="10 11" key="1">
    <citation type="submission" date="2022-05" db="EMBL/GenBank/DDBJ databases">
        <authorList>
            <person name="Park J.-S."/>
        </authorList>
    </citation>
    <scope>NUCLEOTIDE SEQUENCE [LARGE SCALE GENOMIC DNA]</scope>
    <source>
        <strain evidence="10 11">2012CJ35-5</strain>
    </source>
</reference>
<dbReference type="GO" id="GO:0016757">
    <property type="term" value="F:glycosyltransferase activity"/>
    <property type="evidence" value="ECO:0007669"/>
    <property type="project" value="UniProtKB-KW"/>
</dbReference>
<feature type="transmembrane region" description="Helical" evidence="8">
    <location>
        <begin position="256"/>
        <end position="275"/>
    </location>
</feature>
<evidence type="ECO:0000256" key="8">
    <source>
        <dbReference type="SAM" id="Phobius"/>
    </source>
</evidence>
<keyword evidence="3 10" id="KW-0328">Glycosyltransferase</keyword>
<evidence type="ECO:0000256" key="7">
    <source>
        <dbReference type="ARBA" id="ARBA00023136"/>
    </source>
</evidence>
<feature type="transmembrane region" description="Helical" evidence="8">
    <location>
        <begin position="211"/>
        <end position="231"/>
    </location>
</feature>
<evidence type="ECO:0000313" key="10">
    <source>
        <dbReference type="EMBL" id="MCL6274004.1"/>
    </source>
</evidence>
<evidence type="ECO:0000259" key="9">
    <source>
        <dbReference type="Pfam" id="PF13231"/>
    </source>
</evidence>
<evidence type="ECO:0000256" key="5">
    <source>
        <dbReference type="ARBA" id="ARBA00022692"/>
    </source>
</evidence>
<feature type="transmembrane region" description="Helical" evidence="8">
    <location>
        <begin position="311"/>
        <end position="327"/>
    </location>
</feature>
<gene>
    <name evidence="10" type="ORF">M3P19_08285</name>
</gene>
<sequence>MLKKGIESFLQRYQEPNWKSVLWLLFLVALIIRFPFFFRDYVDRDESTFIIMAQSWVEGNLPYIKLWDLKPPITFLTFASVISIFGKSFIAIRLMGTLLVCFTAFFTYKIAIRFVPKSAALWCSLFCVFFLSLFGSLQGVMSEHICTFFFVAALYVLVSKNSWYWQLIVGLLFGLSVMSKLNMAYPLMTMGLVLLWQSIGTNNFKSAMVNLLLMATGFVLLVYLTSIPYQLQGQLHIWWQSIFEAPLAYSQTKFHSVFKALPFVLVIMTALGLAIYKQLIALNSKEIQLLLAVVVGVLASFMQTGKVNGHYLIQLYPFLLILMAAGLQNFEFLKNIPKLLLGILVLLVPMESYLEYANIIGNKVEKGSFFNGEGIDIPQYIAENKLDTKNIFFTEYHIGYWVLGVDPPTKVATHPSNITRDKLFPYMNNPRVTGMEELQFILEEIQPNIIVARKGKRIFDKKLLDFNDYIDTYLDDHYQLIATIDRGLIYQRLK</sequence>
<keyword evidence="6 8" id="KW-1133">Transmembrane helix</keyword>
<evidence type="ECO:0000313" key="11">
    <source>
        <dbReference type="Proteomes" id="UP001203607"/>
    </source>
</evidence>
<feature type="transmembrane region" description="Helical" evidence="8">
    <location>
        <begin position="73"/>
        <end position="106"/>
    </location>
</feature>
<keyword evidence="2" id="KW-1003">Cell membrane</keyword>
<comment type="caution">
    <text evidence="10">The sequence shown here is derived from an EMBL/GenBank/DDBJ whole genome shotgun (WGS) entry which is preliminary data.</text>
</comment>
<evidence type="ECO:0000256" key="1">
    <source>
        <dbReference type="ARBA" id="ARBA00004651"/>
    </source>
</evidence>
<dbReference type="Proteomes" id="UP001203607">
    <property type="component" value="Unassembled WGS sequence"/>
</dbReference>
<evidence type="ECO:0000256" key="3">
    <source>
        <dbReference type="ARBA" id="ARBA00022676"/>
    </source>
</evidence>
<evidence type="ECO:0000256" key="4">
    <source>
        <dbReference type="ARBA" id="ARBA00022679"/>
    </source>
</evidence>
<proteinExistence type="predicted"/>
<dbReference type="PANTHER" id="PTHR33908">
    <property type="entry name" value="MANNOSYLTRANSFERASE YKCB-RELATED"/>
    <property type="match status" value="1"/>
</dbReference>
<keyword evidence="7 8" id="KW-0472">Membrane</keyword>
<name>A0ABT0PRJ3_9FLAO</name>
<evidence type="ECO:0000256" key="2">
    <source>
        <dbReference type="ARBA" id="ARBA00022475"/>
    </source>
</evidence>
<protein>
    <submittedName>
        <fullName evidence="10">Glycosyltransferase family 39 protein</fullName>
        <ecNumber evidence="10">2.4.-.-</ecNumber>
    </submittedName>
</protein>
<dbReference type="EC" id="2.4.-.-" evidence="10"/>
<keyword evidence="4 10" id="KW-0808">Transferase</keyword>